<reference evidence="1 2" key="1">
    <citation type="submission" date="2023-03" db="EMBL/GenBank/DDBJ databases">
        <title>Genome insight into feeding habits of ladybird beetles.</title>
        <authorList>
            <person name="Li H.-S."/>
            <person name="Huang Y.-H."/>
            <person name="Pang H."/>
        </authorList>
    </citation>
    <scope>NUCLEOTIDE SEQUENCE [LARGE SCALE GENOMIC DNA]</scope>
    <source>
        <strain evidence="1">SYSU_2023b</strain>
        <tissue evidence="1">Whole body</tissue>
    </source>
</reference>
<evidence type="ECO:0000313" key="1">
    <source>
        <dbReference type="EMBL" id="KAK9871897.1"/>
    </source>
</evidence>
<name>A0AAW1TU90_9CUCU</name>
<sequence length="200" mass="22970">MCSLTCVSLSYSFCITSWNNSLISQLNPTRSEVVSHDAAKFKNDPSKMDFSTKLLNCYVPPDLEVLLDALSPTYDPQRRLQLYVPSFAGLSFELNFERCLPPSMLILAYHLLASIRTNSDPEEILLTFYATTILTMDDLTFTPANFFGAYLDRNQRPTNHINWIKSRFERVFHPVVGRVLLQRPTLAKIHMHPQEYDAMD</sequence>
<keyword evidence="2" id="KW-1185">Reference proteome</keyword>
<dbReference type="EMBL" id="JARQZJ010000008">
    <property type="protein sequence ID" value="KAK9871897.1"/>
    <property type="molecule type" value="Genomic_DNA"/>
</dbReference>
<dbReference type="InterPro" id="IPR058242">
    <property type="entry name" value="Capsid_partitivirus"/>
</dbReference>
<dbReference type="Proteomes" id="UP001431783">
    <property type="component" value="Unassembled WGS sequence"/>
</dbReference>
<organism evidence="1 2">
    <name type="scientific">Henosepilachna vigintioctopunctata</name>
    <dbReference type="NCBI Taxonomy" id="420089"/>
    <lineage>
        <taxon>Eukaryota</taxon>
        <taxon>Metazoa</taxon>
        <taxon>Ecdysozoa</taxon>
        <taxon>Arthropoda</taxon>
        <taxon>Hexapoda</taxon>
        <taxon>Insecta</taxon>
        <taxon>Pterygota</taxon>
        <taxon>Neoptera</taxon>
        <taxon>Endopterygota</taxon>
        <taxon>Coleoptera</taxon>
        <taxon>Polyphaga</taxon>
        <taxon>Cucujiformia</taxon>
        <taxon>Coccinelloidea</taxon>
        <taxon>Coccinellidae</taxon>
        <taxon>Epilachninae</taxon>
        <taxon>Epilachnini</taxon>
        <taxon>Henosepilachna</taxon>
    </lineage>
</organism>
<accession>A0AAW1TU90</accession>
<evidence type="ECO:0000313" key="2">
    <source>
        <dbReference type="Proteomes" id="UP001431783"/>
    </source>
</evidence>
<dbReference type="AlphaFoldDB" id="A0AAW1TU90"/>
<protein>
    <submittedName>
        <fullName evidence="1">Uncharacterized protein</fullName>
    </submittedName>
</protein>
<comment type="caution">
    <text evidence="1">The sequence shown here is derived from an EMBL/GenBank/DDBJ whole genome shotgun (WGS) entry which is preliminary data.</text>
</comment>
<dbReference type="Pfam" id="PF25666">
    <property type="entry name" value="Partiti_capsid"/>
    <property type="match status" value="1"/>
</dbReference>
<gene>
    <name evidence="1" type="ORF">WA026_015146</name>
</gene>
<proteinExistence type="predicted"/>